<gene>
    <name evidence="1" type="ORF">BC936DRAFT_139971</name>
</gene>
<proteinExistence type="predicted"/>
<accession>A0A433B8R1</accession>
<dbReference type="PANTHER" id="PTHR10631">
    <property type="entry name" value="N 2 ,N 2 -DIMETHYLGUANOSINE TRNA METHYLTRANSFERASE"/>
    <property type="match status" value="1"/>
</dbReference>
<dbReference type="GO" id="GO:0002940">
    <property type="term" value="P:tRNA N2-guanine methylation"/>
    <property type="evidence" value="ECO:0007669"/>
    <property type="project" value="TreeGrafter"/>
</dbReference>
<dbReference type="PROSITE" id="PS51626">
    <property type="entry name" value="SAM_MT_TRM1"/>
    <property type="match status" value="1"/>
</dbReference>
<dbReference type="Proteomes" id="UP000268093">
    <property type="component" value="Unassembled WGS sequence"/>
</dbReference>
<dbReference type="InterPro" id="IPR002905">
    <property type="entry name" value="Trm1"/>
</dbReference>
<evidence type="ECO:0000313" key="2">
    <source>
        <dbReference type="Proteomes" id="UP000268093"/>
    </source>
</evidence>
<dbReference type="EMBL" id="RBNI01016159">
    <property type="protein sequence ID" value="RUP11544.1"/>
    <property type="molecule type" value="Genomic_DNA"/>
</dbReference>
<dbReference type="Gene3D" id="3.40.50.150">
    <property type="entry name" value="Vaccinia Virus protein VP39"/>
    <property type="match status" value="1"/>
</dbReference>
<keyword evidence="1" id="KW-0808">Transferase</keyword>
<dbReference type="PANTHER" id="PTHR10631:SF3">
    <property type="entry name" value="TRNA (GUANINE(26)-N(2))-DIMETHYLTRANSFERASE"/>
    <property type="match status" value="1"/>
</dbReference>
<evidence type="ECO:0000313" key="1">
    <source>
        <dbReference type="EMBL" id="RUP11544.1"/>
    </source>
</evidence>
<dbReference type="GO" id="GO:0000049">
    <property type="term" value="F:tRNA binding"/>
    <property type="evidence" value="ECO:0007669"/>
    <property type="project" value="UniProtKB-UniRule"/>
</dbReference>
<dbReference type="GO" id="GO:0160104">
    <property type="term" value="F:tRNA (guanine(26)-N2)-dimethyltransferase activity"/>
    <property type="evidence" value="ECO:0007669"/>
    <property type="project" value="UniProtKB-EC"/>
</dbReference>
<dbReference type="GO" id="GO:0005634">
    <property type="term" value="C:nucleus"/>
    <property type="evidence" value="ECO:0007669"/>
    <property type="project" value="TreeGrafter"/>
</dbReference>
<dbReference type="InterPro" id="IPR029063">
    <property type="entry name" value="SAM-dependent_MTases_sf"/>
</dbReference>
<keyword evidence="1" id="KW-0489">Methyltransferase</keyword>
<organism evidence="1 2">
    <name type="scientific">Jimgerdemannia flammicorona</name>
    <dbReference type="NCBI Taxonomy" id="994334"/>
    <lineage>
        <taxon>Eukaryota</taxon>
        <taxon>Fungi</taxon>
        <taxon>Fungi incertae sedis</taxon>
        <taxon>Mucoromycota</taxon>
        <taxon>Mucoromycotina</taxon>
        <taxon>Endogonomycetes</taxon>
        <taxon>Endogonales</taxon>
        <taxon>Endogonaceae</taxon>
        <taxon>Jimgerdemannia</taxon>
    </lineage>
</organism>
<sequence length="220" mass="24580">MFRSATTFLSARAMAAQIDLTLFNTVTEGRATILFPKNNEVFYNPVQQFNRDMSIAAIRTWSELYLKEKRDKVEKKKRNKTHVQGESAIEPAEILDSSQAEKDYQPTHVDATTESHAVNVTVKALSASGLRSIRYAKEIPNVRYIMANDLEQDAVDSIKRNVAYNGLSEDLVRPNKGDAMAVMYSHREEGKRFDVVDLDPYGTASPFIDGAVQALSDGGK</sequence>
<dbReference type="OrthoDB" id="6349953at2759"/>
<keyword evidence="2" id="KW-1185">Reference proteome</keyword>
<dbReference type="SUPFAM" id="SSF53335">
    <property type="entry name" value="S-adenosyl-L-methionine-dependent methyltransferases"/>
    <property type="match status" value="1"/>
</dbReference>
<reference evidence="1 2" key="1">
    <citation type="journal article" date="2018" name="New Phytol.">
        <title>Phylogenomics of Endogonaceae and evolution of mycorrhizas within Mucoromycota.</title>
        <authorList>
            <person name="Chang Y."/>
            <person name="Desiro A."/>
            <person name="Na H."/>
            <person name="Sandor L."/>
            <person name="Lipzen A."/>
            <person name="Clum A."/>
            <person name="Barry K."/>
            <person name="Grigoriev I.V."/>
            <person name="Martin F.M."/>
            <person name="Stajich J.E."/>
            <person name="Smith M.E."/>
            <person name="Bonito G."/>
            <person name="Spatafora J.W."/>
        </authorList>
    </citation>
    <scope>NUCLEOTIDE SEQUENCE [LARGE SCALE GENOMIC DNA]</scope>
    <source>
        <strain evidence="1 2">GMNB39</strain>
    </source>
</reference>
<protein>
    <submittedName>
        <fullName evidence="1">tRNA methyltransferase</fullName>
    </submittedName>
</protein>
<name>A0A433B8R1_9FUNG</name>
<dbReference type="Pfam" id="PF02005">
    <property type="entry name" value="TRM"/>
    <property type="match status" value="1"/>
</dbReference>
<comment type="caution">
    <text evidence="1">The sequence shown here is derived from an EMBL/GenBank/DDBJ whole genome shotgun (WGS) entry which is preliminary data.</text>
</comment>